<accession>A0A2T6K5D0</accession>
<dbReference type="InterPro" id="IPR032033">
    <property type="entry name" value="Cytochrome_P460"/>
</dbReference>
<keyword evidence="1" id="KW-0732">Signal</keyword>
<feature type="chain" id="PRO_5015667104" evidence="1">
    <location>
        <begin position="21"/>
        <end position="192"/>
    </location>
</feature>
<dbReference type="AlphaFoldDB" id="A0A2T6K5D0"/>
<dbReference type="Pfam" id="PF16694">
    <property type="entry name" value="Cytochrome_P460"/>
    <property type="match status" value="1"/>
</dbReference>
<gene>
    <name evidence="3" type="ORF">C8N45_1245</name>
</gene>
<sequence>MKFRAALTALALFPASTAFAQDCTAYTAEDPYDLTEAEIAAFYDCLKESMAEGYASQGDAVGNAYRDWTITQTAPGLAGVHGNRLLITYANEFAAEQYLQYAEDITMPVGSVLAKESITLSSKRQAARPGPLFIMTKLAEGEAPEADDWLYAGVQPNGKEMKIKQSFCHDCHVNYDYQDNLAYPLEEVRISQ</sequence>
<dbReference type="InterPro" id="IPR038142">
    <property type="entry name" value="Cytochrome_P460_sp"/>
</dbReference>
<proteinExistence type="predicted"/>
<comment type="caution">
    <text evidence="3">The sequence shown here is derived from an EMBL/GenBank/DDBJ whole genome shotgun (WGS) entry which is preliminary data.</text>
</comment>
<dbReference type="Gene3D" id="3.50.70.20">
    <property type="entry name" value="Cytochrome P460"/>
    <property type="match status" value="1"/>
</dbReference>
<organism evidence="3 4">
    <name type="scientific">Yoonia sediminilitoris</name>
    <dbReference type="NCBI Taxonomy" id="1286148"/>
    <lineage>
        <taxon>Bacteria</taxon>
        <taxon>Pseudomonadati</taxon>
        <taxon>Pseudomonadota</taxon>
        <taxon>Alphaproteobacteria</taxon>
        <taxon>Rhodobacterales</taxon>
        <taxon>Paracoccaceae</taxon>
        <taxon>Yoonia</taxon>
    </lineage>
</organism>
<name>A0A2T6K5D0_9RHOB</name>
<evidence type="ECO:0000259" key="2">
    <source>
        <dbReference type="Pfam" id="PF16694"/>
    </source>
</evidence>
<dbReference type="OrthoDB" id="34396at2"/>
<dbReference type="Proteomes" id="UP000244523">
    <property type="component" value="Unassembled WGS sequence"/>
</dbReference>
<dbReference type="EMBL" id="QBUD01000024">
    <property type="protein sequence ID" value="PUB09872.1"/>
    <property type="molecule type" value="Genomic_DNA"/>
</dbReference>
<dbReference type="CDD" id="cd20716">
    <property type="entry name" value="cyt_P460_fam"/>
    <property type="match status" value="1"/>
</dbReference>
<dbReference type="RefSeq" id="WP_108389002.1">
    <property type="nucleotide sequence ID" value="NZ_QBUD01000024.1"/>
</dbReference>
<evidence type="ECO:0000313" key="3">
    <source>
        <dbReference type="EMBL" id="PUB09872.1"/>
    </source>
</evidence>
<keyword evidence="4" id="KW-1185">Reference proteome</keyword>
<feature type="signal peptide" evidence="1">
    <location>
        <begin position="1"/>
        <end position="20"/>
    </location>
</feature>
<protein>
    <submittedName>
        <fullName evidence="3">Cytochrome P460</fullName>
    </submittedName>
</protein>
<reference evidence="3 4" key="1">
    <citation type="submission" date="2018-04" db="EMBL/GenBank/DDBJ databases">
        <title>Genomic Encyclopedia of Archaeal and Bacterial Type Strains, Phase II (KMG-II): from individual species to whole genera.</title>
        <authorList>
            <person name="Goeker M."/>
        </authorList>
    </citation>
    <scope>NUCLEOTIDE SEQUENCE [LARGE SCALE GENOMIC DNA]</scope>
    <source>
        <strain evidence="3 4">DSM 29955</strain>
    </source>
</reference>
<evidence type="ECO:0000256" key="1">
    <source>
        <dbReference type="SAM" id="SignalP"/>
    </source>
</evidence>
<feature type="domain" description="Cytochrome P460" evidence="2">
    <location>
        <begin position="64"/>
        <end position="179"/>
    </location>
</feature>
<evidence type="ECO:0000313" key="4">
    <source>
        <dbReference type="Proteomes" id="UP000244523"/>
    </source>
</evidence>